<feature type="non-terminal residue" evidence="1">
    <location>
        <position position="1"/>
    </location>
</feature>
<evidence type="ECO:0000313" key="1">
    <source>
        <dbReference type="EMBL" id="KKM86062.1"/>
    </source>
</evidence>
<gene>
    <name evidence="1" type="ORF">LCGC14_1282760</name>
</gene>
<organism evidence="1">
    <name type="scientific">marine sediment metagenome</name>
    <dbReference type="NCBI Taxonomy" id="412755"/>
    <lineage>
        <taxon>unclassified sequences</taxon>
        <taxon>metagenomes</taxon>
        <taxon>ecological metagenomes</taxon>
    </lineage>
</organism>
<proteinExistence type="predicted"/>
<name>A0A0F9NXT9_9ZZZZ</name>
<accession>A0A0F9NXT9</accession>
<dbReference type="EMBL" id="LAZR01007315">
    <property type="protein sequence ID" value="KKM86062.1"/>
    <property type="molecule type" value="Genomic_DNA"/>
</dbReference>
<comment type="caution">
    <text evidence="1">The sequence shown here is derived from an EMBL/GenBank/DDBJ whole genome shotgun (WGS) entry which is preliminary data.</text>
</comment>
<sequence>ALPLADLEKAVSGFDQVECPMTHHFSPGIYVRERFAKADTLIIGKRHRHDTMSILLQGTLSVYLDEGGAVKLLKAPCIWTTKARAKRMTYSHTDTILATIHPTEETDLEKLEEDLVIPEKEYLEQGGLK</sequence>
<reference evidence="1" key="1">
    <citation type="journal article" date="2015" name="Nature">
        <title>Complex archaea that bridge the gap between prokaryotes and eukaryotes.</title>
        <authorList>
            <person name="Spang A."/>
            <person name="Saw J.H."/>
            <person name="Jorgensen S.L."/>
            <person name="Zaremba-Niedzwiedzka K."/>
            <person name="Martijn J."/>
            <person name="Lind A.E."/>
            <person name="van Eijk R."/>
            <person name="Schleper C."/>
            <person name="Guy L."/>
            <person name="Ettema T.J."/>
        </authorList>
    </citation>
    <scope>NUCLEOTIDE SEQUENCE</scope>
</reference>
<protein>
    <submittedName>
        <fullName evidence="1">Uncharacterized protein</fullName>
    </submittedName>
</protein>
<dbReference type="AlphaFoldDB" id="A0A0F9NXT9"/>